<evidence type="ECO:0000259" key="11">
    <source>
        <dbReference type="Pfam" id="PF01120"/>
    </source>
</evidence>
<evidence type="ECO:0000256" key="7">
    <source>
        <dbReference type="ARBA" id="ARBA00023295"/>
    </source>
</evidence>
<evidence type="ECO:0000256" key="10">
    <source>
        <dbReference type="PIRNR" id="PIRNR001092"/>
    </source>
</evidence>
<evidence type="ECO:0000256" key="6">
    <source>
        <dbReference type="ARBA" id="ARBA00023180"/>
    </source>
</evidence>
<dbReference type="Proteomes" id="UP001168990">
    <property type="component" value="Unassembled WGS sequence"/>
</dbReference>
<feature type="domain" description="Glycoside hydrolase family 29 N-terminal" evidence="11">
    <location>
        <begin position="36"/>
        <end position="374"/>
    </location>
</feature>
<dbReference type="InterPro" id="IPR000933">
    <property type="entry name" value="Glyco_hydro_29"/>
</dbReference>
<dbReference type="InterPro" id="IPR013780">
    <property type="entry name" value="Glyco_hydro_b"/>
</dbReference>
<accession>A0AA39FX87</accession>
<evidence type="ECO:0000256" key="4">
    <source>
        <dbReference type="ARBA" id="ARBA00022729"/>
    </source>
</evidence>
<evidence type="ECO:0000313" key="14">
    <source>
        <dbReference type="Proteomes" id="UP001168990"/>
    </source>
</evidence>
<dbReference type="GO" id="GO:0006004">
    <property type="term" value="P:fucose metabolic process"/>
    <property type="evidence" value="ECO:0007669"/>
    <property type="project" value="InterPro"/>
</dbReference>
<feature type="signal peptide" evidence="10">
    <location>
        <begin position="1"/>
        <end position="22"/>
    </location>
</feature>
<reference evidence="13" key="2">
    <citation type="submission" date="2023-03" db="EMBL/GenBank/DDBJ databases">
        <authorList>
            <person name="Inwood S.N."/>
            <person name="Skelly J.G."/>
            <person name="Guhlin J."/>
            <person name="Harrop T.W.R."/>
            <person name="Goldson S.G."/>
            <person name="Dearden P.K."/>
        </authorList>
    </citation>
    <scope>NUCLEOTIDE SEQUENCE</scope>
    <source>
        <strain evidence="13">Irish</strain>
        <tissue evidence="13">Whole body</tissue>
    </source>
</reference>
<dbReference type="GO" id="GO:0016139">
    <property type="term" value="P:glycoside catabolic process"/>
    <property type="evidence" value="ECO:0007669"/>
    <property type="project" value="TreeGrafter"/>
</dbReference>
<feature type="chain" id="PRO_5041501206" description="Putative alpha-L-fucosidase" evidence="10">
    <location>
        <begin position="23"/>
        <end position="474"/>
    </location>
</feature>
<protein>
    <recommendedName>
        <fullName evidence="8">Putative alpha-L-fucosidase</fullName>
        <ecNumber evidence="3">3.2.1.51</ecNumber>
    </recommendedName>
    <alternativeName>
        <fullName evidence="9">Alpha-L-fucoside fucohydrolase</fullName>
    </alternativeName>
</protein>
<dbReference type="SUPFAM" id="SSF51445">
    <property type="entry name" value="(Trans)glycosidases"/>
    <property type="match status" value="1"/>
</dbReference>
<proteinExistence type="inferred from homology"/>
<comment type="function">
    <text evidence="1">Alpha-L-fucosidase is responsible for hydrolyzing the alpha-1,6-linked fucose joined to the reducing-end N-acetylglucosamine of the carbohydrate moieties of glycoproteins.</text>
</comment>
<dbReference type="EC" id="3.2.1.51" evidence="3"/>
<feature type="domain" description="Alpha-L-fucosidase C-terminal" evidence="12">
    <location>
        <begin position="385"/>
        <end position="467"/>
    </location>
</feature>
<evidence type="ECO:0000256" key="5">
    <source>
        <dbReference type="ARBA" id="ARBA00022801"/>
    </source>
</evidence>
<keyword evidence="6" id="KW-0325">Glycoprotein</keyword>
<dbReference type="EMBL" id="JAQQBS010000001">
    <property type="protein sequence ID" value="KAK0177393.1"/>
    <property type="molecule type" value="Genomic_DNA"/>
</dbReference>
<dbReference type="Gene3D" id="2.60.40.1180">
    <property type="entry name" value="Golgi alpha-mannosidase II"/>
    <property type="match status" value="1"/>
</dbReference>
<keyword evidence="7 10" id="KW-0326">Glycosidase</keyword>
<dbReference type="PANTHER" id="PTHR10030:SF37">
    <property type="entry name" value="ALPHA-L-FUCOSIDASE-RELATED"/>
    <property type="match status" value="1"/>
</dbReference>
<dbReference type="Gene3D" id="3.20.20.80">
    <property type="entry name" value="Glycosidases"/>
    <property type="match status" value="1"/>
</dbReference>
<dbReference type="SMART" id="SM00812">
    <property type="entry name" value="Alpha_L_fucos"/>
    <property type="match status" value="1"/>
</dbReference>
<dbReference type="FunFam" id="3.20.20.80:FF:000027">
    <property type="entry name" value="Alpha-L-fucosidase"/>
    <property type="match status" value="1"/>
</dbReference>
<dbReference type="GO" id="GO:0005764">
    <property type="term" value="C:lysosome"/>
    <property type="evidence" value="ECO:0007669"/>
    <property type="project" value="TreeGrafter"/>
</dbReference>
<organism evidence="13 14">
    <name type="scientific">Microctonus aethiopoides</name>
    <dbReference type="NCBI Taxonomy" id="144406"/>
    <lineage>
        <taxon>Eukaryota</taxon>
        <taxon>Metazoa</taxon>
        <taxon>Ecdysozoa</taxon>
        <taxon>Arthropoda</taxon>
        <taxon>Hexapoda</taxon>
        <taxon>Insecta</taxon>
        <taxon>Pterygota</taxon>
        <taxon>Neoptera</taxon>
        <taxon>Endopterygota</taxon>
        <taxon>Hymenoptera</taxon>
        <taxon>Apocrita</taxon>
        <taxon>Ichneumonoidea</taxon>
        <taxon>Braconidae</taxon>
        <taxon>Euphorinae</taxon>
        <taxon>Microctonus</taxon>
    </lineage>
</organism>
<keyword evidence="4 10" id="KW-0732">Signal</keyword>
<evidence type="ECO:0000256" key="1">
    <source>
        <dbReference type="ARBA" id="ARBA00004071"/>
    </source>
</evidence>
<dbReference type="InterPro" id="IPR017853">
    <property type="entry name" value="GH"/>
</dbReference>
<gene>
    <name evidence="13" type="ORF">PV328_001451</name>
</gene>
<keyword evidence="14" id="KW-1185">Reference proteome</keyword>
<evidence type="ECO:0000313" key="13">
    <source>
        <dbReference type="EMBL" id="KAK0177393.1"/>
    </source>
</evidence>
<comment type="similarity">
    <text evidence="2 10">Belongs to the glycosyl hydrolase 29 family.</text>
</comment>
<dbReference type="PIRSF" id="PIRSF001092">
    <property type="entry name" value="Alpha-L-fucosidase"/>
    <property type="match status" value="1"/>
</dbReference>
<evidence type="ECO:0000259" key="12">
    <source>
        <dbReference type="Pfam" id="PF16757"/>
    </source>
</evidence>
<evidence type="ECO:0000256" key="8">
    <source>
        <dbReference type="ARBA" id="ARBA00074133"/>
    </source>
</evidence>
<dbReference type="PANTHER" id="PTHR10030">
    <property type="entry name" value="ALPHA-L-FUCOSIDASE"/>
    <property type="match status" value="1"/>
</dbReference>
<dbReference type="GO" id="GO:0004560">
    <property type="term" value="F:alpha-L-fucosidase activity"/>
    <property type="evidence" value="ECO:0007669"/>
    <property type="project" value="UniProtKB-EC"/>
</dbReference>
<keyword evidence="5 10" id="KW-0378">Hydrolase</keyword>
<name>A0AA39FX87_9HYME</name>
<dbReference type="Pfam" id="PF16757">
    <property type="entry name" value="Fucosidase_C"/>
    <property type="match status" value="1"/>
</dbReference>
<reference evidence="13" key="1">
    <citation type="journal article" date="2023" name="bioRxiv">
        <title>Scaffold-level genome assemblies of two parasitoid biocontrol wasps reveal the parthenogenesis mechanism and an associated novel virus.</title>
        <authorList>
            <person name="Inwood S."/>
            <person name="Skelly J."/>
            <person name="Guhlin J."/>
            <person name="Harrop T."/>
            <person name="Goldson S."/>
            <person name="Dearden P."/>
        </authorList>
    </citation>
    <scope>NUCLEOTIDE SEQUENCE</scope>
    <source>
        <strain evidence="13">Irish</strain>
        <tissue evidence="13">Whole body</tissue>
    </source>
</reference>
<sequence>MYNIIILLSFIFLLSFVIQCQSRQDLYIVENNLANDKINGSYVPTWESLDKRPLPTWYDDAKIGIFIHWGVFSVPSFGSEWFWKQWTDENGKGKFSEFMKQRYPEKFTYQEFAHEFTAEFFNATQWSDLIEASGAKYVVLTSKHHEGYTLWPSKYSFSWNSMDIGPHRDLIGELAKAIKSKSDVKFGLYHSLFEWYNPLWILNKQANFTSNEFVSTKIYPEMLELINKYEPEVFWSDGEWEAPDTYWKSKEFLTWLFNDSPVKNTVVVNDRWGHDTLCHHGDFYTCQDRYNPGVLQKHKWENAMTIDRKSWGYRRNAALNDYMSIDELVKELAITVSCGGNLLMNIGPTKDGIIAPIFEERLRQMGKWLDVNGEAIYKTRPWKYQNDTISGDTWFTMNEQNKILYAIILSWPQDNILRLGVIELATSDKLSLLGYENTLKWSYTKKTLEIMLPLTAHKGQPAWVIKIVSKSLIK</sequence>
<dbReference type="Pfam" id="PF01120">
    <property type="entry name" value="Alpha_L_fucos"/>
    <property type="match status" value="1"/>
</dbReference>
<evidence type="ECO:0000256" key="3">
    <source>
        <dbReference type="ARBA" id="ARBA00012662"/>
    </source>
</evidence>
<dbReference type="PRINTS" id="PR00741">
    <property type="entry name" value="GLHYDRLASE29"/>
</dbReference>
<dbReference type="InterPro" id="IPR031919">
    <property type="entry name" value="Fucosidase_C"/>
</dbReference>
<dbReference type="AlphaFoldDB" id="A0AA39FX87"/>
<evidence type="ECO:0000256" key="9">
    <source>
        <dbReference type="ARBA" id="ARBA00081661"/>
    </source>
</evidence>
<dbReference type="InterPro" id="IPR016286">
    <property type="entry name" value="FUC_metazoa-typ"/>
</dbReference>
<dbReference type="InterPro" id="IPR057739">
    <property type="entry name" value="Glyco_hydro_29_N"/>
</dbReference>
<evidence type="ECO:0000256" key="2">
    <source>
        <dbReference type="ARBA" id="ARBA00007951"/>
    </source>
</evidence>
<comment type="caution">
    <text evidence="13">The sequence shown here is derived from an EMBL/GenBank/DDBJ whole genome shotgun (WGS) entry which is preliminary data.</text>
</comment>